<evidence type="ECO:0000313" key="2">
    <source>
        <dbReference type="Proteomes" id="UP000309991"/>
    </source>
</evidence>
<protein>
    <submittedName>
        <fullName evidence="1">Uncharacterized protein</fullName>
    </submittedName>
</protein>
<sequence length="219" mass="24402">MTDTAFIPTVTGGILMVGKIPIYFVDRVQVTPENSLVAVTELDSKSVSKFKYHRSNYEVLHKPTKVQTIHHNPIAGNTDSPVANLLYKKLERDTRLDTPHVLVAPPKFIVPLIYGKDTLSGSKNLVLGFKDYGKSTGHSRSVVDGKESITTNNNIVPTGIFFGWNRVHLLSNYIPNDGFKQYLASTLQDTYQNLQSSELNIVNGTPSEFDKYNPDGYPE</sequence>
<reference evidence="1 2" key="1">
    <citation type="submission" date="2019-02" db="EMBL/GenBank/DDBJ databases">
        <title>Isolation of virulent Lactobacillus brevis phages.</title>
        <authorList>
            <person name="Feyereisen M."/>
            <person name="Mahony J."/>
            <person name="O'Sullivan T."/>
            <person name="van Sinderen D."/>
        </authorList>
    </citation>
    <scope>NUCLEOTIDE SEQUENCE [LARGE SCALE GENOMIC DNA]</scope>
</reference>
<keyword evidence="2" id="KW-1185">Reference proteome</keyword>
<name>A0A4Y5FFK8_9CAUD</name>
<accession>A0A4Y5FFK8</accession>
<dbReference type="Proteomes" id="UP000309991">
    <property type="component" value="Segment"/>
</dbReference>
<gene>
    <name evidence="1" type="ORF">UCC3521_0132</name>
</gene>
<proteinExistence type="predicted"/>
<organism evidence="1 2">
    <name type="scientific">Lactobacillus phage 3-521</name>
    <dbReference type="NCBI Taxonomy" id="2510943"/>
    <lineage>
        <taxon>Viruses</taxon>
        <taxon>Duplodnaviria</taxon>
        <taxon>Heunggongvirae</taxon>
        <taxon>Uroviricota</taxon>
        <taxon>Caudoviricetes</taxon>
        <taxon>Herelleviridae</taxon>
        <taxon>Watanabevirus</taxon>
        <taxon>Watanabevirus wv3521</taxon>
    </lineage>
</organism>
<dbReference type="EMBL" id="MK504444">
    <property type="protein sequence ID" value="QBJ03670.1"/>
    <property type="molecule type" value="Genomic_DNA"/>
</dbReference>
<evidence type="ECO:0000313" key="1">
    <source>
        <dbReference type="EMBL" id="QBJ03670.1"/>
    </source>
</evidence>